<reference evidence="1 2" key="1">
    <citation type="submission" date="2015-01" db="EMBL/GenBank/DDBJ databases">
        <title>Evolution of Trichinella species and genotypes.</title>
        <authorList>
            <person name="Korhonen P.K."/>
            <person name="Edoardo P."/>
            <person name="Giuseppe L.R."/>
            <person name="Gasser R.B."/>
        </authorList>
    </citation>
    <scope>NUCLEOTIDE SEQUENCE [LARGE SCALE GENOMIC DNA]</scope>
    <source>
        <strain evidence="1">ISS470</strain>
    </source>
</reference>
<organism evidence="1 2">
    <name type="scientific">Trichinella pseudospiralis</name>
    <name type="common">Parasitic roundworm</name>
    <dbReference type="NCBI Taxonomy" id="6337"/>
    <lineage>
        <taxon>Eukaryota</taxon>
        <taxon>Metazoa</taxon>
        <taxon>Ecdysozoa</taxon>
        <taxon>Nematoda</taxon>
        <taxon>Enoplea</taxon>
        <taxon>Dorylaimia</taxon>
        <taxon>Trichinellida</taxon>
        <taxon>Trichinellidae</taxon>
        <taxon>Trichinella</taxon>
    </lineage>
</organism>
<protein>
    <submittedName>
        <fullName evidence="1">Uncharacterized protein</fullName>
    </submittedName>
</protein>
<comment type="caution">
    <text evidence="1">The sequence shown here is derived from an EMBL/GenBank/DDBJ whole genome shotgun (WGS) entry which is preliminary data.</text>
</comment>
<sequence length="80" mass="9377">MKDILPSCICQQRINLIYLKSNDINAEYLIYMACFDVNAEIIEIININKIDLHISHMERLIAFAEILNIFHKNRDVADLQ</sequence>
<evidence type="ECO:0000313" key="1">
    <source>
        <dbReference type="EMBL" id="KRY93136.1"/>
    </source>
</evidence>
<proteinExistence type="predicted"/>
<gene>
    <name evidence="1" type="ORF">T4D_562</name>
</gene>
<keyword evidence="2" id="KW-1185">Reference proteome</keyword>
<evidence type="ECO:0000313" key="2">
    <source>
        <dbReference type="Proteomes" id="UP000054995"/>
    </source>
</evidence>
<dbReference type="AlphaFoldDB" id="A0A0V1G4C6"/>
<dbReference type="EMBL" id="JYDT01000004">
    <property type="protein sequence ID" value="KRY93136.1"/>
    <property type="molecule type" value="Genomic_DNA"/>
</dbReference>
<name>A0A0V1G4C6_TRIPS</name>
<dbReference type="Proteomes" id="UP000054995">
    <property type="component" value="Unassembled WGS sequence"/>
</dbReference>
<accession>A0A0V1G4C6</accession>